<feature type="domain" description="Aminotransferase class V" evidence="12">
    <location>
        <begin position="35"/>
        <end position="403"/>
    </location>
</feature>
<evidence type="ECO:0000256" key="2">
    <source>
        <dbReference type="ARBA" id="ARBA00002824"/>
    </source>
</evidence>
<protein>
    <recommendedName>
        <fullName evidence="6 11">Cysteine desulfurase</fullName>
        <ecNumber evidence="5 11">2.8.1.7</ecNumber>
    </recommendedName>
</protein>
<comment type="similarity">
    <text evidence="4 11">Belongs to the class-V pyridoxal-phosphate-dependent aminotransferase family. Csd subfamily.</text>
</comment>
<comment type="cofactor">
    <cofactor evidence="1 10">
        <name>pyridoxal 5'-phosphate</name>
        <dbReference type="ChEBI" id="CHEBI:597326"/>
    </cofactor>
</comment>
<dbReference type="NCBIfam" id="TIGR01979">
    <property type="entry name" value="sufS"/>
    <property type="match status" value="1"/>
</dbReference>
<reference evidence="13 14" key="1">
    <citation type="submission" date="2016-03" db="EMBL/GenBank/DDBJ databases">
        <title>Genome sequence of Nesiotobacter sp. nov., a moderately halophilic alphaproteobacterium isolated from the Yellow Sea, China.</title>
        <authorList>
            <person name="Zhang G."/>
            <person name="Zhang R."/>
        </authorList>
    </citation>
    <scope>NUCLEOTIDE SEQUENCE [LARGE SCALE GENOMIC DNA]</scope>
    <source>
        <strain evidence="13 14">WB1-6</strain>
    </source>
</reference>
<evidence type="ECO:0000256" key="11">
    <source>
        <dbReference type="RuleBase" id="RU004506"/>
    </source>
</evidence>
<dbReference type="InterPro" id="IPR010970">
    <property type="entry name" value="Cys_dSase_SufS"/>
</dbReference>
<evidence type="ECO:0000256" key="6">
    <source>
        <dbReference type="ARBA" id="ARBA00013558"/>
    </source>
</evidence>
<dbReference type="Gene3D" id="3.90.1150.10">
    <property type="entry name" value="Aspartate Aminotransferase, domain 1"/>
    <property type="match status" value="1"/>
</dbReference>
<dbReference type="PANTHER" id="PTHR43586">
    <property type="entry name" value="CYSTEINE DESULFURASE"/>
    <property type="match status" value="1"/>
</dbReference>
<accession>A0A1U7JE45</accession>
<sequence length="415" mass="45414">MSLPLSQSTKTGYNVWEVRKDFPILSREVHGKPLVYLDNGASAQKPRAVIDAITRAYGHEYANVHRGLHYLSNTATDNFEAAREKVRAFLNASSAEEIVFTRSSTEAINTVAYGLADEIGEGDEIILSIMEHHSNIVPWHFLRERKGAVIKWAPVDEDGVLEVQAVSDLVTDRTKVIAITHMSNVTGTVVPVKAICAMARERGIKVLLDGSQAAVHMPVDVQDIGCDYYVFTGHKLYGPSGIGALYGTAEALDRLQPFNGGGEMIKDVFEDRVTYADPPHRFEAGTPPIVQAIGLGAAIDYVEGLGREAIAAHEHELKEYAQKRLTEINLLRIFGNAKEKGAIFSFEIEGVHAHDISMVIDREGVAVRAGTHCAQPLLARYGVTSTCRASFGLYNTTEEVDVLVDALQKAVRLFG</sequence>
<evidence type="ECO:0000256" key="4">
    <source>
        <dbReference type="ARBA" id="ARBA00010447"/>
    </source>
</evidence>
<dbReference type="RefSeq" id="WP_036490041.1">
    <property type="nucleotide sequence ID" value="NZ_LVVZ01000022.1"/>
</dbReference>
<evidence type="ECO:0000313" key="13">
    <source>
        <dbReference type="EMBL" id="OKL42952.1"/>
    </source>
</evidence>
<evidence type="ECO:0000313" key="14">
    <source>
        <dbReference type="Proteomes" id="UP000185783"/>
    </source>
</evidence>
<comment type="function">
    <text evidence="2 11">Catalyzes the removal of elemental sulfur and selenium atoms from L-cysteine, L-cystine, L-selenocysteine, and L-selenocystine to produce L-alanine.</text>
</comment>
<dbReference type="InterPro" id="IPR015424">
    <property type="entry name" value="PyrdxlP-dep_Trfase"/>
</dbReference>
<comment type="caution">
    <text evidence="13">The sequence shown here is derived from an EMBL/GenBank/DDBJ whole genome shotgun (WGS) entry which is preliminary data.</text>
</comment>
<dbReference type="InterPro" id="IPR020578">
    <property type="entry name" value="Aminotrans_V_PyrdxlP_BS"/>
</dbReference>
<dbReference type="EMBL" id="LVVZ01000022">
    <property type="protein sequence ID" value="OKL42952.1"/>
    <property type="molecule type" value="Genomic_DNA"/>
</dbReference>
<dbReference type="InterPro" id="IPR015422">
    <property type="entry name" value="PyrdxlP-dep_Trfase_small"/>
</dbReference>
<dbReference type="CDD" id="cd06453">
    <property type="entry name" value="SufS_like"/>
    <property type="match status" value="1"/>
</dbReference>
<dbReference type="InterPro" id="IPR016454">
    <property type="entry name" value="Cysteine_dSase"/>
</dbReference>
<dbReference type="GO" id="GO:0006534">
    <property type="term" value="P:cysteine metabolic process"/>
    <property type="evidence" value="ECO:0007669"/>
    <property type="project" value="UniProtKB-UniRule"/>
</dbReference>
<dbReference type="GO" id="GO:0030170">
    <property type="term" value="F:pyridoxal phosphate binding"/>
    <property type="evidence" value="ECO:0007669"/>
    <property type="project" value="UniProtKB-UniRule"/>
</dbReference>
<evidence type="ECO:0000256" key="10">
    <source>
        <dbReference type="RuleBase" id="RU004504"/>
    </source>
</evidence>
<proteinExistence type="inferred from homology"/>
<dbReference type="GO" id="GO:0031071">
    <property type="term" value="F:cysteine desulfurase activity"/>
    <property type="evidence" value="ECO:0007669"/>
    <property type="project" value="UniProtKB-UniRule"/>
</dbReference>
<dbReference type="Gene3D" id="3.40.640.10">
    <property type="entry name" value="Type I PLP-dependent aspartate aminotransferase-like (Major domain)"/>
    <property type="match status" value="1"/>
</dbReference>
<dbReference type="EC" id="2.8.1.7" evidence="5 11"/>
<organism evidence="13 14">
    <name type="scientific">Pseudovibrio exalbescens</name>
    <dbReference type="NCBI Taxonomy" id="197461"/>
    <lineage>
        <taxon>Bacteria</taxon>
        <taxon>Pseudomonadati</taxon>
        <taxon>Pseudomonadota</taxon>
        <taxon>Alphaproteobacteria</taxon>
        <taxon>Hyphomicrobiales</taxon>
        <taxon>Stappiaceae</taxon>
        <taxon>Pseudovibrio</taxon>
    </lineage>
</organism>
<dbReference type="STRING" id="197461.A3843_14475"/>
<name>A0A1U7JE45_9HYPH</name>
<keyword evidence="8 11" id="KW-0663">Pyridoxal phosphate</keyword>
<dbReference type="InterPro" id="IPR015421">
    <property type="entry name" value="PyrdxlP-dep_Trfase_major"/>
</dbReference>
<dbReference type="AlphaFoldDB" id="A0A1U7JE45"/>
<dbReference type="Proteomes" id="UP000185783">
    <property type="component" value="Unassembled WGS sequence"/>
</dbReference>
<comment type="catalytic activity">
    <reaction evidence="9 11">
        <text>(sulfur carrier)-H + L-cysteine = (sulfur carrier)-SH + L-alanine</text>
        <dbReference type="Rhea" id="RHEA:43892"/>
        <dbReference type="Rhea" id="RHEA-COMP:14737"/>
        <dbReference type="Rhea" id="RHEA-COMP:14739"/>
        <dbReference type="ChEBI" id="CHEBI:29917"/>
        <dbReference type="ChEBI" id="CHEBI:35235"/>
        <dbReference type="ChEBI" id="CHEBI:57972"/>
        <dbReference type="ChEBI" id="CHEBI:64428"/>
        <dbReference type="EC" id="2.8.1.7"/>
    </reaction>
</comment>
<dbReference type="PIRSF" id="PIRSF005572">
    <property type="entry name" value="NifS"/>
    <property type="match status" value="1"/>
</dbReference>
<keyword evidence="14" id="KW-1185">Reference proteome</keyword>
<evidence type="ECO:0000256" key="1">
    <source>
        <dbReference type="ARBA" id="ARBA00001933"/>
    </source>
</evidence>
<keyword evidence="7 11" id="KW-0808">Transferase</keyword>
<evidence type="ECO:0000256" key="8">
    <source>
        <dbReference type="ARBA" id="ARBA00022898"/>
    </source>
</evidence>
<dbReference type="InterPro" id="IPR000192">
    <property type="entry name" value="Aminotrans_V_dom"/>
</dbReference>
<evidence type="ECO:0000256" key="7">
    <source>
        <dbReference type="ARBA" id="ARBA00022679"/>
    </source>
</evidence>
<dbReference type="PROSITE" id="PS00595">
    <property type="entry name" value="AA_TRANSFER_CLASS_5"/>
    <property type="match status" value="1"/>
</dbReference>
<dbReference type="Pfam" id="PF00266">
    <property type="entry name" value="Aminotran_5"/>
    <property type="match status" value="1"/>
</dbReference>
<dbReference type="SUPFAM" id="SSF53383">
    <property type="entry name" value="PLP-dependent transferases"/>
    <property type="match status" value="1"/>
</dbReference>
<evidence type="ECO:0000256" key="5">
    <source>
        <dbReference type="ARBA" id="ARBA00012239"/>
    </source>
</evidence>
<evidence type="ECO:0000256" key="9">
    <source>
        <dbReference type="ARBA" id="ARBA00050776"/>
    </source>
</evidence>
<evidence type="ECO:0000256" key="3">
    <source>
        <dbReference type="ARBA" id="ARBA00003120"/>
    </source>
</evidence>
<gene>
    <name evidence="13" type="ORF">A3843_14475</name>
</gene>
<dbReference type="PANTHER" id="PTHR43586:SF8">
    <property type="entry name" value="CYSTEINE DESULFURASE 1, CHLOROPLASTIC"/>
    <property type="match status" value="1"/>
</dbReference>
<evidence type="ECO:0000259" key="12">
    <source>
        <dbReference type="Pfam" id="PF00266"/>
    </source>
</evidence>
<comment type="function">
    <text evidence="3">Catalyzes the removal of elemental sulfur atoms from cysteine to produce alanine. Seems to participate in the biosynthesis of the nitrogenase metalloclusters by providing the inorganic sulfur required for the Fe-S core formation.</text>
</comment>